<dbReference type="PANTHER" id="PTHR11089:SF30">
    <property type="entry name" value="GUANINE NUCLEOTIDE-BINDING PROTEIN-LIKE 3 HOMOLOG"/>
    <property type="match status" value="1"/>
</dbReference>
<sequence length="675" mass="74197">MPRIRKKTSNRGTTNQRKRILGKVRESRKKAKKAAKKNPQWKSKSPKDPGIPNNFPFKDQVLAEVSEQRRITAEEKLRKKEERKIARAKVKGGDPEEQKDEEDTEEVGETIGVELEPLTGLQIGNDNVGGIGARRLANAKALTRPTAVHIEDVDEDEEDAPVLINRDLPNLEAVIDDSDVVIQVLDARDPLSFRSSHLEELVTKKPGRRVLFILNKIDACPRESVAAWASHLRTQHPTLIFRSASAFLPSNPEPSTKVKGKGKAKMPTHDGLGVDSVLACLGGWAQSKEGDEMLSVSVMGLTNAGKSSFINSLLRKSALPVYTLTTSSRGPTTTELPQEVTLEAGGKQIRLIDTPGLTWDMDGSVEDLEEARARDILLRSKGRIDRLKDPVLAVSHIVARSNAEDLMLLYSLPAFAKGDPNSFLAGVARSHQLIKKKGELDLIGASRIVLRDWGTGKFPRYTTPASGTLTSVPQPADTTLETSYAMDDSILANLQLRKEMRKSGGLIRFLSGEVEPRKADISGRWNSLEDDDGEAEEGEDEDEMEVDEGVEDEEDEDEDEDEDEGDEDESEDSPPPTSNKQKRKRTNEIPAAPPSKKVTFGFDPKSTKKDRKADSLKGKATKPALKIKSAASTTAKTKTVTGKREKKVANITRKKTLVATPDVGSGEAYDFGKFF</sequence>
<gene>
    <name evidence="8" type="ORF">BDZ94DRAFT_1303952</name>
</gene>
<dbReference type="Pfam" id="PF08701">
    <property type="entry name" value="GN3L_Grn1"/>
    <property type="match status" value="1"/>
</dbReference>
<feature type="region of interest" description="Disordered" evidence="5">
    <location>
        <begin position="81"/>
        <end position="108"/>
    </location>
</feature>
<evidence type="ECO:0000256" key="4">
    <source>
        <dbReference type="ARBA" id="ARBA00023242"/>
    </source>
</evidence>
<evidence type="ECO:0000256" key="2">
    <source>
        <dbReference type="ARBA" id="ARBA00022741"/>
    </source>
</evidence>
<feature type="compositionally biased region" description="Acidic residues" evidence="5">
    <location>
        <begin position="97"/>
        <end position="108"/>
    </location>
</feature>
<dbReference type="GO" id="GO:0005730">
    <property type="term" value="C:nucleolus"/>
    <property type="evidence" value="ECO:0007669"/>
    <property type="project" value="UniProtKB-ARBA"/>
</dbReference>
<evidence type="ECO:0000259" key="6">
    <source>
        <dbReference type="Pfam" id="PF01926"/>
    </source>
</evidence>
<organism evidence="8 9">
    <name type="scientific">Collybia nuda</name>
    <dbReference type="NCBI Taxonomy" id="64659"/>
    <lineage>
        <taxon>Eukaryota</taxon>
        <taxon>Fungi</taxon>
        <taxon>Dikarya</taxon>
        <taxon>Basidiomycota</taxon>
        <taxon>Agaricomycotina</taxon>
        <taxon>Agaricomycetes</taxon>
        <taxon>Agaricomycetidae</taxon>
        <taxon>Agaricales</taxon>
        <taxon>Tricholomatineae</taxon>
        <taxon>Clitocybaceae</taxon>
        <taxon>Collybia</taxon>
    </lineage>
</organism>
<evidence type="ECO:0000256" key="5">
    <source>
        <dbReference type="SAM" id="MobiDB-lite"/>
    </source>
</evidence>
<accession>A0A9P5YGD4</accession>
<dbReference type="InterPro" id="IPR027417">
    <property type="entry name" value="P-loop_NTPase"/>
</dbReference>
<comment type="subcellular location">
    <subcellularLocation>
        <location evidence="1">Nucleus</location>
    </subcellularLocation>
</comment>
<dbReference type="OrthoDB" id="10266128at2759"/>
<dbReference type="SUPFAM" id="SSF52540">
    <property type="entry name" value="P-loop containing nucleoside triphosphate hydrolases"/>
    <property type="match status" value="1"/>
</dbReference>
<feature type="domain" description="Guanine nucleotide-binding protein-like 3 N-terminal" evidence="7">
    <location>
        <begin position="14"/>
        <end position="89"/>
    </location>
</feature>
<dbReference type="InterPro" id="IPR023179">
    <property type="entry name" value="GTP-bd_ortho_bundle_sf"/>
</dbReference>
<dbReference type="Proteomes" id="UP000807353">
    <property type="component" value="Unassembled WGS sequence"/>
</dbReference>
<feature type="region of interest" description="Disordered" evidence="5">
    <location>
        <begin position="521"/>
        <end position="641"/>
    </location>
</feature>
<feature type="compositionally biased region" description="Basic residues" evidence="5">
    <location>
        <begin position="16"/>
        <end position="36"/>
    </location>
</feature>
<evidence type="ECO:0000256" key="3">
    <source>
        <dbReference type="ARBA" id="ARBA00023134"/>
    </source>
</evidence>
<dbReference type="Pfam" id="PF01926">
    <property type="entry name" value="MMR_HSR1"/>
    <property type="match status" value="1"/>
</dbReference>
<dbReference type="InterPro" id="IPR006073">
    <property type="entry name" value="GTP-bd"/>
</dbReference>
<dbReference type="AlphaFoldDB" id="A0A9P5YGD4"/>
<evidence type="ECO:0000256" key="1">
    <source>
        <dbReference type="ARBA" id="ARBA00004123"/>
    </source>
</evidence>
<dbReference type="InterPro" id="IPR014813">
    <property type="entry name" value="Gnl3_N_dom"/>
</dbReference>
<feature type="compositionally biased region" description="Basic and acidic residues" evidence="5">
    <location>
        <begin position="81"/>
        <end position="96"/>
    </location>
</feature>
<dbReference type="Gene3D" id="3.40.50.300">
    <property type="entry name" value="P-loop containing nucleotide triphosphate hydrolases"/>
    <property type="match status" value="1"/>
</dbReference>
<feature type="compositionally biased region" description="Low complexity" evidence="5">
    <location>
        <begin position="624"/>
        <end position="639"/>
    </location>
</feature>
<dbReference type="EMBL" id="MU150231">
    <property type="protein sequence ID" value="KAF9468784.1"/>
    <property type="molecule type" value="Genomic_DNA"/>
</dbReference>
<feature type="compositionally biased region" description="Basic and acidic residues" evidence="5">
    <location>
        <begin position="605"/>
        <end position="617"/>
    </location>
</feature>
<evidence type="ECO:0000313" key="9">
    <source>
        <dbReference type="Proteomes" id="UP000807353"/>
    </source>
</evidence>
<feature type="region of interest" description="Disordered" evidence="5">
    <location>
        <begin position="1"/>
        <end position="58"/>
    </location>
</feature>
<keyword evidence="9" id="KW-1185">Reference proteome</keyword>
<proteinExistence type="predicted"/>
<dbReference type="PANTHER" id="PTHR11089">
    <property type="entry name" value="GTP-BINDING PROTEIN-RELATED"/>
    <property type="match status" value="1"/>
</dbReference>
<dbReference type="Gene3D" id="1.10.1580.10">
    <property type="match status" value="1"/>
</dbReference>
<feature type="compositionally biased region" description="Acidic residues" evidence="5">
    <location>
        <begin position="528"/>
        <end position="572"/>
    </location>
</feature>
<dbReference type="GO" id="GO:0005525">
    <property type="term" value="F:GTP binding"/>
    <property type="evidence" value="ECO:0007669"/>
    <property type="project" value="UniProtKB-KW"/>
</dbReference>
<feature type="domain" description="G" evidence="6">
    <location>
        <begin position="296"/>
        <end position="372"/>
    </location>
</feature>
<reference evidence="8" key="1">
    <citation type="submission" date="2020-11" db="EMBL/GenBank/DDBJ databases">
        <authorList>
            <consortium name="DOE Joint Genome Institute"/>
            <person name="Ahrendt S."/>
            <person name="Riley R."/>
            <person name="Andreopoulos W."/>
            <person name="Labutti K."/>
            <person name="Pangilinan J."/>
            <person name="Ruiz-Duenas F.J."/>
            <person name="Barrasa J.M."/>
            <person name="Sanchez-Garcia M."/>
            <person name="Camarero S."/>
            <person name="Miyauchi S."/>
            <person name="Serrano A."/>
            <person name="Linde D."/>
            <person name="Babiker R."/>
            <person name="Drula E."/>
            <person name="Ayuso-Fernandez I."/>
            <person name="Pacheco R."/>
            <person name="Padilla G."/>
            <person name="Ferreira P."/>
            <person name="Barriuso J."/>
            <person name="Kellner H."/>
            <person name="Castanera R."/>
            <person name="Alfaro M."/>
            <person name="Ramirez L."/>
            <person name="Pisabarro A.G."/>
            <person name="Kuo A."/>
            <person name="Tritt A."/>
            <person name="Lipzen A."/>
            <person name="He G."/>
            <person name="Yan M."/>
            <person name="Ng V."/>
            <person name="Cullen D."/>
            <person name="Martin F."/>
            <person name="Rosso M.-N."/>
            <person name="Henrissat B."/>
            <person name="Hibbett D."/>
            <person name="Martinez A.T."/>
            <person name="Grigoriev I.V."/>
        </authorList>
    </citation>
    <scope>NUCLEOTIDE SEQUENCE</scope>
    <source>
        <strain evidence="8">CBS 247.69</strain>
    </source>
</reference>
<evidence type="ECO:0000313" key="8">
    <source>
        <dbReference type="EMBL" id="KAF9468784.1"/>
    </source>
</evidence>
<dbReference type="InterPro" id="IPR050755">
    <property type="entry name" value="TRAFAC_YlqF/YawG_RiboMat"/>
</dbReference>
<comment type="caution">
    <text evidence="8">The sequence shown here is derived from an EMBL/GenBank/DDBJ whole genome shotgun (WGS) entry which is preliminary data.</text>
</comment>
<keyword evidence="3" id="KW-0342">GTP-binding</keyword>
<evidence type="ECO:0000259" key="7">
    <source>
        <dbReference type="Pfam" id="PF08701"/>
    </source>
</evidence>
<keyword evidence="4" id="KW-0539">Nucleus</keyword>
<name>A0A9P5YGD4_9AGAR</name>
<protein>
    <submittedName>
        <fullName evidence="8">Uncharacterized protein</fullName>
    </submittedName>
</protein>
<keyword evidence="2" id="KW-0547">Nucleotide-binding</keyword>